<dbReference type="EMBL" id="KC842359">
    <property type="protein sequence ID" value="AGJ72835.1"/>
    <property type="molecule type" value="Genomic_DNA"/>
</dbReference>
<evidence type="ECO:0000256" key="1">
    <source>
        <dbReference type="ARBA" id="ARBA00022450"/>
    </source>
</evidence>
<feature type="domain" description="Ketosynthase family 3 (KS3)" evidence="4">
    <location>
        <begin position="1"/>
        <end position="229"/>
    </location>
</feature>
<dbReference type="PROSITE" id="PS52004">
    <property type="entry name" value="KS3_2"/>
    <property type="match status" value="1"/>
</dbReference>
<evidence type="ECO:0000256" key="3">
    <source>
        <dbReference type="ARBA" id="ARBA00022679"/>
    </source>
</evidence>
<protein>
    <submittedName>
        <fullName evidence="5">Polyketide synthase</fullName>
    </submittedName>
</protein>
<dbReference type="GO" id="GO:0005886">
    <property type="term" value="C:plasma membrane"/>
    <property type="evidence" value="ECO:0007669"/>
    <property type="project" value="TreeGrafter"/>
</dbReference>
<name>M9V5S5_9CYAN</name>
<dbReference type="Pfam" id="PF00109">
    <property type="entry name" value="ketoacyl-synt"/>
    <property type="match status" value="1"/>
</dbReference>
<dbReference type="GO" id="GO:0004312">
    <property type="term" value="F:fatty acid synthase activity"/>
    <property type="evidence" value="ECO:0007669"/>
    <property type="project" value="TreeGrafter"/>
</dbReference>
<keyword evidence="1" id="KW-0596">Phosphopantetheine</keyword>
<dbReference type="InterPro" id="IPR014030">
    <property type="entry name" value="Ketoacyl_synth_N"/>
</dbReference>
<dbReference type="GO" id="GO:0005737">
    <property type="term" value="C:cytoplasm"/>
    <property type="evidence" value="ECO:0007669"/>
    <property type="project" value="TreeGrafter"/>
</dbReference>
<dbReference type="PROSITE" id="PS00606">
    <property type="entry name" value="KS3_1"/>
    <property type="match status" value="1"/>
</dbReference>
<feature type="non-terminal residue" evidence="5">
    <location>
        <position position="1"/>
    </location>
</feature>
<dbReference type="Gene3D" id="3.40.47.10">
    <property type="match status" value="1"/>
</dbReference>
<keyword evidence="2" id="KW-0597">Phosphoprotein</keyword>
<organism evidence="5">
    <name type="scientific">Leptolyngbya saxicola LEGE 07132</name>
    <dbReference type="NCBI Taxonomy" id="945748"/>
    <lineage>
        <taxon>Bacteria</taxon>
        <taxon>Bacillati</taxon>
        <taxon>Cyanobacteriota</taxon>
        <taxon>Cyanophyceae</taxon>
        <taxon>Leptolyngbyales</taxon>
        <taxon>Leptolyngbyaceae</taxon>
        <taxon>Leptolyngbya group</taxon>
        <taxon>Leptolyngbya</taxon>
    </lineage>
</organism>
<keyword evidence="3" id="KW-0808">Transferase</keyword>
<reference evidence="5" key="1">
    <citation type="submission" date="2013-03" db="EMBL/GenBank/DDBJ databases">
        <title>Prediction of bioactive compounds from cyanobacterial strains isolated from the Portuguese coast.</title>
        <authorList>
            <person name="Brito A."/>
            <person name="Gaifem J."/>
            <person name="Ramos V."/>
            <person name="Vasconcelos V."/>
            <person name="Mendes M.V."/>
            <person name="Tamagnini P."/>
        </authorList>
    </citation>
    <scope>NUCLEOTIDE SEQUENCE</scope>
    <source>
        <strain evidence="5">LEGE 07132</strain>
    </source>
</reference>
<proteinExistence type="predicted"/>
<dbReference type="GO" id="GO:0006633">
    <property type="term" value="P:fatty acid biosynthetic process"/>
    <property type="evidence" value="ECO:0007669"/>
    <property type="project" value="InterPro"/>
</dbReference>
<dbReference type="PANTHER" id="PTHR43775">
    <property type="entry name" value="FATTY ACID SYNTHASE"/>
    <property type="match status" value="1"/>
</dbReference>
<dbReference type="PANTHER" id="PTHR43775:SF37">
    <property type="entry name" value="SI:DKEY-61P9.11"/>
    <property type="match status" value="1"/>
</dbReference>
<dbReference type="GO" id="GO:0071770">
    <property type="term" value="P:DIM/DIP cell wall layer assembly"/>
    <property type="evidence" value="ECO:0007669"/>
    <property type="project" value="TreeGrafter"/>
</dbReference>
<dbReference type="InterPro" id="IPR018201">
    <property type="entry name" value="Ketoacyl_synth_AS"/>
</dbReference>
<dbReference type="InterPro" id="IPR014031">
    <property type="entry name" value="Ketoacyl_synth_C"/>
</dbReference>
<dbReference type="SMART" id="SM00825">
    <property type="entry name" value="PKS_KS"/>
    <property type="match status" value="1"/>
</dbReference>
<dbReference type="InterPro" id="IPR050091">
    <property type="entry name" value="PKS_NRPS_Biosynth_Enz"/>
</dbReference>
<evidence type="ECO:0000259" key="4">
    <source>
        <dbReference type="PROSITE" id="PS52004"/>
    </source>
</evidence>
<sequence>AMDPQQRPLLELGWEALEHSGIAPDAIAGQSVGVFIGISSIDYWQRVLAQHPEAIDAYLATGSTHSVAAGRLSFLLGVTGPSLAIDTACASSLVAVHLACQSLCQHECAMALAGGVNRIITPEASINFSKARMLSADGRCRTFDMNANGFGRAEGGGGLVVLKRLRDAEAAGDRIHAVILGSAVNHDGRTSGLTVPNGPAQQAVIRQALNASRIEPSAVNYVETHGTGT</sequence>
<dbReference type="Pfam" id="PF02801">
    <property type="entry name" value="Ketoacyl-synt_C"/>
    <property type="match status" value="1"/>
</dbReference>
<dbReference type="InterPro" id="IPR016039">
    <property type="entry name" value="Thiolase-like"/>
</dbReference>
<evidence type="ECO:0000256" key="2">
    <source>
        <dbReference type="ARBA" id="ARBA00022553"/>
    </source>
</evidence>
<dbReference type="CDD" id="cd00833">
    <property type="entry name" value="PKS"/>
    <property type="match status" value="1"/>
</dbReference>
<dbReference type="SUPFAM" id="SSF53901">
    <property type="entry name" value="Thiolase-like"/>
    <property type="match status" value="1"/>
</dbReference>
<dbReference type="InterPro" id="IPR020841">
    <property type="entry name" value="PKS_Beta-ketoAc_synthase_dom"/>
</dbReference>
<accession>M9V5S5</accession>
<feature type="non-terminal residue" evidence="5">
    <location>
        <position position="229"/>
    </location>
</feature>
<evidence type="ECO:0000313" key="5">
    <source>
        <dbReference type="EMBL" id="AGJ72835.1"/>
    </source>
</evidence>
<dbReference type="AlphaFoldDB" id="M9V5S5"/>
<dbReference type="GO" id="GO:0004315">
    <property type="term" value="F:3-oxoacyl-[acyl-carrier-protein] synthase activity"/>
    <property type="evidence" value="ECO:0007669"/>
    <property type="project" value="InterPro"/>
</dbReference>